<dbReference type="Pfam" id="PF26373">
    <property type="entry name" value="MamC"/>
    <property type="match status" value="1"/>
</dbReference>
<sequence length="105" mass="10304">MVSVPGYPAADNSCSSLVRLATVGAIVGGSAAAAANVARMQRGGITANQVLPDNTKTAVSSALATAVAGAVAEQGLARLGVMFATGAAVLFQFRTAAINDPRNGS</sequence>
<keyword evidence="2" id="KW-1185">Reference proteome</keyword>
<name>L0H0C8_9GAMM</name>
<accession>L0H0C8</accession>
<dbReference type="InterPro" id="IPR058956">
    <property type="entry name" value="MamC"/>
</dbReference>
<dbReference type="EMBL" id="CP003051">
    <property type="protein sequence ID" value="AGA91034.1"/>
    <property type="molecule type" value="Genomic_DNA"/>
</dbReference>
<dbReference type="AlphaFoldDB" id="L0H0C8"/>
<dbReference type="KEGG" id="tmb:Thimo_2290"/>
<dbReference type="Proteomes" id="UP000010816">
    <property type="component" value="Chromosome"/>
</dbReference>
<organism evidence="1 2">
    <name type="scientific">Thioflavicoccus mobilis 8321</name>
    <dbReference type="NCBI Taxonomy" id="765912"/>
    <lineage>
        <taxon>Bacteria</taxon>
        <taxon>Pseudomonadati</taxon>
        <taxon>Pseudomonadota</taxon>
        <taxon>Gammaproteobacteria</taxon>
        <taxon>Chromatiales</taxon>
        <taxon>Chromatiaceae</taxon>
        <taxon>Thioflavicoccus</taxon>
    </lineage>
</organism>
<reference evidence="1" key="1">
    <citation type="submission" date="2011-09" db="EMBL/GenBank/DDBJ databases">
        <title>Complete sequence of chromosome of Thioflavicoccus mobilis 8321.</title>
        <authorList>
            <consortium name="US DOE Joint Genome Institute"/>
            <person name="Lucas S."/>
            <person name="Han J."/>
            <person name="Lapidus A."/>
            <person name="Cheng J.-F."/>
            <person name="Goodwin L."/>
            <person name="Pitluck S."/>
            <person name="Peters L."/>
            <person name="Ovchinnikova G."/>
            <person name="Lu M."/>
            <person name="Detter J.C."/>
            <person name="Han C."/>
            <person name="Tapia R."/>
            <person name="Land M."/>
            <person name="Hauser L."/>
            <person name="Kyrpides N."/>
            <person name="Ivanova N."/>
            <person name="Pagani I."/>
            <person name="Vogl K."/>
            <person name="Liu Z."/>
            <person name="Imhoff J."/>
            <person name="Thiel V."/>
            <person name="Frigaard N.-U."/>
            <person name="Bryant D."/>
            <person name="Woyke T."/>
        </authorList>
    </citation>
    <scope>NUCLEOTIDE SEQUENCE [LARGE SCALE GENOMIC DNA]</scope>
    <source>
        <strain evidence="1">8321</strain>
    </source>
</reference>
<protein>
    <submittedName>
        <fullName evidence="1">Uncharacterized protein</fullName>
    </submittedName>
</protein>
<proteinExistence type="predicted"/>
<evidence type="ECO:0000313" key="2">
    <source>
        <dbReference type="Proteomes" id="UP000010816"/>
    </source>
</evidence>
<dbReference type="HOGENOM" id="CLU_162744_0_0_6"/>
<gene>
    <name evidence="1" type="ORF">Thimo_2290</name>
</gene>
<evidence type="ECO:0000313" key="1">
    <source>
        <dbReference type="EMBL" id="AGA91034.1"/>
    </source>
</evidence>
<dbReference type="eggNOG" id="ENOG50336MD">
    <property type="taxonomic scope" value="Bacteria"/>
</dbReference>